<evidence type="ECO:0000256" key="3">
    <source>
        <dbReference type="ARBA" id="ARBA00022597"/>
    </source>
</evidence>
<keyword evidence="5" id="KW-0598">Phosphotransferase system</keyword>
<evidence type="ECO:0000256" key="1">
    <source>
        <dbReference type="ARBA" id="ARBA00004496"/>
    </source>
</evidence>
<dbReference type="PROSITE" id="PS51093">
    <property type="entry name" value="PTS_EIIA_TYPE_1"/>
    <property type="match status" value="1"/>
</dbReference>
<dbReference type="PROSITE" id="PS00371">
    <property type="entry name" value="PTS_EIIA_TYPE_1_HIS"/>
    <property type="match status" value="1"/>
</dbReference>
<comment type="caution">
    <text evidence="8">The sequence shown here is derived from an EMBL/GenBank/DDBJ whole genome shotgun (WGS) entry which is preliminary data.</text>
</comment>
<keyword evidence="9" id="KW-1185">Reference proteome</keyword>
<dbReference type="Proteomes" id="UP000316425">
    <property type="component" value="Unassembled WGS sequence"/>
</dbReference>
<comment type="subcellular location">
    <subcellularLocation>
        <location evidence="1">Cytoplasm</location>
    </subcellularLocation>
</comment>
<evidence type="ECO:0000256" key="6">
    <source>
        <dbReference type="ARBA" id="ARBA00022777"/>
    </source>
</evidence>
<evidence type="ECO:0000256" key="4">
    <source>
        <dbReference type="ARBA" id="ARBA00022679"/>
    </source>
</evidence>
<dbReference type="AlphaFoldDB" id="A0A556P6S2"/>
<dbReference type="InterPro" id="IPR001127">
    <property type="entry name" value="PTS_EIIA_1_perm"/>
</dbReference>
<sequence length="161" mass="17343">MAEINQPLNFAMPVTGRIIPITDVDDEVFSQKMMGDGFAIEPNDGKIVSPVDGTIVTVFPTKHAIGIESKEGYEVLIHVGLDTVNLNGEGFEQLVTEGDQVTQGDALLTADLQVIKEKAPSTVTPIVFTNLKDDQYVKILKDGKQDSGAEGIIEIASVEDK</sequence>
<dbReference type="GO" id="GO:0009401">
    <property type="term" value="P:phosphoenolpyruvate-dependent sugar phosphotransferase system"/>
    <property type="evidence" value="ECO:0007669"/>
    <property type="project" value="UniProtKB-KW"/>
</dbReference>
<dbReference type="RefSeq" id="WP_144089612.1">
    <property type="nucleotide sequence ID" value="NZ_VMHE01000036.1"/>
</dbReference>
<gene>
    <name evidence="8" type="ORF">FPQ13_12250</name>
</gene>
<dbReference type="InterPro" id="IPR011055">
    <property type="entry name" value="Dup_hybrid_motif"/>
</dbReference>
<dbReference type="GO" id="GO:0016301">
    <property type="term" value="F:kinase activity"/>
    <property type="evidence" value="ECO:0007669"/>
    <property type="project" value="UniProtKB-KW"/>
</dbReference>
<dbReference type="PANTHER" id="PTHR45008:SF1">
    <property type="entry name" value="PTS SYSTEM GLUCOSE-SPECIFIC EIIA COMPONENT"/>
    <property type="match status" value="1"/>
</dbReference>
<keyword evidence="3 8" id="KW-0762">Sugar transport</keyword>
<dbReference type="SUPFAM" id="SSF51261">
    <property type="entry name" value="Duplicated hybrid motif"/>
    <property type="match status" value="1"/>
</dbReference>
<dbReference type="PANTHER" id="PTHR45008">
    <property type="entry name" value="PTS SYSTEM GLUCOSE-SPECIFIC EIIA COMPONENT"/>
    <property type="match status" value="1"/>
</dbReference>
<evidence type="ECO:0000313" key="9">
    <source>
        <dbReference type="Proteomes" id="UP000316425"/>
    </source>
</evidence>
<dbReference type="Pfam" id="PF00358">
    <property type="entry name" value="PTS_EIIA_1"/>
    <property type="match status" value="1"/>
</dbReference>
<dbReference type="GO" id="GO:0005737">
    <property type="term" value="C:cytoplasm"/>
    <property type="evidence" value="ECO:0007669"/>
    <property type="project" value="UniProtKB-SubCell"/>
</dbReference>
<reference evidence="8 9" key="1">
    <citation type="submission" date="2019-07" db="EMBL/GenBank/DDBJ databases">
        <title>Allobacillus sp. nov. SKP isolated from shrimp paste of Euphausiacea.</title>
        <authorList>
            <person name="Kanchanasin P."/>
            <person name="Tanasupawat S."/>
            <person name="Shi W."/>
            <person name="Wu L."/>
            <person name="Ma J."/>
        </authorList>
    </citation>
    <scope>NUCLEOTIDE SEQUENCE [LARGE SCALE GENOMIC DNA]</scope>
    <source>
        <strain evidence="8 9">SKP4-8</strain>
    </source>
</reference>
<protein>
    <submittedName>
        <fullName evidence="8">PTS glucose transporter subunit IIA</fullName>
    </submittedName>
</protein>
<evidence type="ECO:0000313" key="8">
    <source>
        <dbReference type="EMBL" id="TSJ60086.1"/>
    </source>
</evidence>
<dbReference type="Gene3D" id="2.70.70.10">
    <property type="entry name" value="Glucose Permease (Domain IIA)"/>
    <property type="match status" value="1"/>
</dbReference>
<name>A0A556P6S2_9BACI</name>
<dbReference type="EMBL" id="VMHE01000036">
    <property type="protein sequence ID" value="TSJ60086.1"/>
    <property type="molecule type" value="Genomic_DNA"/>
</dbReference>
<dbReference type="InterPro" id="IPR050890">
    <property type="entry name" value="PTS_EIIA_component"/>
</dbReference>
<proteinExistence type="predicted"/>
<evidence type="ECO:0000256" key="2">
    <source>
        <dbReference type="ARBA" id="ARBA00022448"/>
    </source>
</evidence>
<feature type="domain" description="PTS EIIA type-1" evidence="7">
    <location>
        <begin position="26"/>
        <end position="130"/>
    </location>
</feature>
<evidence type="ECO:0000259" key="7">
    <source>
        <dbReference type="PROSITE" id="PS51093"/>
    </source>
</evidence>
<evidence type="ECO:0000256" key="5">
    <source>
        <dbReference type="ARBA" id="ARBA00022683"/>
    </source>
</evidence>
<keyword evidence="6" id="KW-0418">Kinase</keyword>
<dbReference type="FunFam" id="2.70.70.10:FF:000001">
    <property type="entry name" value="PTS system glucose-specific IIA component"/>
    <property type="match status" value="1"/>
</dbReference>
<dbReference type="OrthoDB" id="92465at2"/>
<keyword evidence="2" id="KW-0813">Transport</keyword>
<dbReference type="NCBIfam" id="TIGR00830">
    <property type="entry name" value="PTBA"/>
    <property type="match status" value="1"/>
</dbReference>
<keyword evidence="4" id="KW-0808">Transferase</keyword>
<accession>A0A556P6S2</accession>
<organism evidence="8 9">
    <name type="scientific">Allobacillus salarius</name>
    <dbReference type="NCBI Taxonomy" id="1955272"/>
    <lineage>
        <taxon>Bacteria</taxon>
        <taxon>Bacillati</taxon>
        <taxon>Bacillota</taxon>
        <taxon>Bacilli</taxon>
        <taxon>Bacillales</taxon>
        <taxon>Bacillaceae</taxon>
        <taxon>Allobacillus</taxon>
    </lineage>
</organism>